<dbReference type="PANTHER" id="PTHR11129">
    <property type="entry name" value="PROTEIN FARNESYLTRANSFERASE ALPHA SUBUNIT/RAB GERANYLGERANYL TRANSFERASE ALPHA SUBUNIT"/>
    <property type="match status" value="1"/>
</dbReference>
<gene>
    <name evidence="14" type="primary">FTA</name>
    <name evidence="14" type="ORF">TRFO_42665</name>
</gene>
<evidence type="ECO:0000256" key="4">
    <source>
        <dbReference type="ARBA" id="ARBA00012702"/>
    </source>
</evidence>
<dbReference type="Proteomes" id="UP000179807">
    <property type="component" value="Unassembled WGS sequence"/>
</dbReference>
<dbReference type="PANTHER" id="PTHR11129:SF1">
    <property type="entry name" value="PROTEIN FARNESYLTRANSFERASE_GERANYLGERANYLTRANSFERASE TYPE-1 SUBUNIT ALPHA"/>
    <property type="match status" value="1"/>
</dbReference>
<comment type="similarity">
    <text evidence="2">Belongs to the protein prenyltransferase subunit alpha family.</text>
</comment>
<reference evidence="14" key="1">
    <citation type="submission" date="2016-10" db="EMBL/GenBank/DDBJ databases">
        <authorList>
            <person name="Benchimol M."/>
            <person name="Almeida L.G."/>
            <person name="Vasconcelos A.T."/>
            <person name="Perreira-Neves A."/>
            <person name="Rosa I.A."/>
            <person name="Tasca T."/>
            <person name="Bogo M.R."/>
            <person name="de Souza W."/>
        </authorList>
    </citation>
    <scope>NUCLEOTIDE SEQUENCE [LARGE SCALE GENOMIC DNA]</scope>
    <source>
        <strain evidence="14">K</strain>
    </source>
</reference>
<dbReference type="Pfam" id="PF01239">
    <property type="entry name" value="PPTA"/>
    <property type="match status" value="2"/>
</dbReference>
<evidence type="ECO:0000256" key="13">
    <source>
        <dbReference type="ARBA" id="ARBA00043219"/>
    </source>
</evidence>
<dbReference type="GO" id="GO:0004660">
    <property type="term" value="F:protein farnesyltransferase activity"/>
    <property type="evidence" value="ECO:0007669"/>
    <property type="project" value="UniProtKB-EC"/>
</dbReference>
<evidence type="ECO:0000256" key="6">
    <source>
        <dbReference type="ARBA" id="ARBA00022679"/>
    </source>
</evidence>
<dbReference type="PROSITE" id="PS51147">
    <property type="entry name" value="PFTA"/>
    <property type="match status" value="1"/>
</dbReference>
<comment type="caution">
    <text evidence="14">The sequence shown here is derived from an EMBL/GenBank/DDBJ whole genome shotgun (WGS) entry which is preliminary data.</text>
</comment>
<evidence type="ECO:0000256" key="5">
    <source>
        <dbReference type="ARBA" id="ARBA00022602"/>
    </source>
</evidence>
<evidence type="ECO:0000256" key="12">
    <source>
        <dbReference type="ARBA" id="ARBA00043086"/>
    </source>
</evidence>
<evidence type="ECO:0000256" key="2">
    <source>
        <dbReference type="ARBA" id="ARBA00006734"/>
    </source>
</evidence>
<evidence type="ECO:0000256" key="11">
    <source>
        <dbReference type="ARBA" id="ARBA00042436"/>
    </source>
</evidence>
<evidence type="ECO:0000256" key="7">
    <source>
        <dbReference type="ARBA" id="ARBA00022737"/>
    </source>
</evidence>
<sequence length="291" mass="34258">MMKVNFDDEKWADLTPIPNPGDENGPFGIRYGGSYGTTMEYFRALMNINELSERALEVVTFLCQANPSNPAPFWYRQRILEKIGYNFDEELEFTTKLANQYLKPYQIWNHRQWLVSKCENPPDETGFMKFILKLDCKNFHAWEYFYWLAETYDRMQWLFDQATLQVQLNSNNNSAWSMRYSSMQKINLTVNEDIQFVLDEYKKNPESRSIASYLLAYVKLDTSIIQKVKDVLNEILSQNGQIVGTLTLLAQIAEFEGNHDEYCHIADKIIELDEMHANFWNLMKSDSSKFK</sequence>
<evidence type="ECO:0000313" key="14">
    <source>
        <dbReference type="EMBL" id="OHT15208.1"/>
    </source>
</evidence>
<evidence type="ECO:0000256" key="10">
    <source>
        <dbReference type="ARBA" id="ARBA00041392"/>
    </source>
</evidence>
<dbReference type="EC" id="2.5.1.58" evidence="4"/>
<dbReference type="AlphaFoldDB" id="A0A1J4KWE7"/>
<evidence type="ECO:0000256" key="1">
    <source>
        <dbReference type="ARBA" id="ARBA00001946"/>
    </source>
</evidence>
<name>A0A1J4KWE7_9EUKA</name>
<dbReference type="GO" id="GO:0005965">
    <property type="term" value="C:protein farnesyltransferase complex"/>
    <property type="evidence" value="ECO:0007669"/>
    <property type="project" value="TreeGrafter"/>
</dbReference>
<dbReference type="VEuPathDB" id="TrichDB:TRFO_42665"/>
<evidence type="ECO:0000256" key="9">
    <source>
        <dbReference type="ARBA" id="ARBA00040965"/>
    </source>
</evidence>
<dbReference type="EMBL" id="MLAK01000259">
    <property type="protein sequence ID" value="OHT15208.1"/>
    <property type="molecule type" value="Genomic_DNA"/>
</dbReference>
<comment type="cofactor">
    <cofactor evidence="1">
        <name>Mg(2+)</name>
        <dbReference type="ChEBI" id="CHEBI:18420"/>
    </cofactor>
</comment>
<dbReference type="GO" id="GO:0005953">
    <property type="term" value="C:CAAX-protein geranylgeranyltransferase complex"/>
    <property type="evidence" value="ECO:0007669"/>
    <property type="project" value="TreeGrafter"/>
</dbReference>
<dbReference type="GO" id="GO:0004662">
    <property type="term" value="F:CAAX-protein geranylgeranyltransferase activity"/>
    <property type="evidence" value="ECO:0007669"/>
    <property type="project" value="UniProtKB-EC"/>
</dbReference>
<organism evidence="14 15">
    <name type="scientific">Tritrichomonas foetus</name>
    <dbReference type="NCBI Taxonomy" id="1144522"/>
    <lineage>
        <taxon>Eukaryota</taxon>
        <taxon>Metamonada</taxon>
        <taxon>Parabasalia</taxon>
        <taxon>Tritrichomonadida</taxon>
        <taxon>Tritrichomonadidae</taxon>
        <taxon>Tritrichomonas</taxon>
    </lineage>
</organism>
<dbReference type="OrthoDB" id="272289at2759"/>
<keyword evidence="15" id="KW-1185">Reference proteome</keyword>
<dbReference type="Gene3D" id="1.25.40.120">
    <property type="entry name" value="Protein prenylyltransferase"/>
    <property type="match status" value="1"/>
</dbReference>
<evidence type="ECO:0000313" key="15">
    <source>
        <dbReference type="Proteomes" id="UP000179807"/>
    </source>
</evidence>
<keyword evidence="5" id="KW-0637">Prenyltransferase</keyword>
<dbReference type="SUPFAM" id="SSF48439">
    <property type="entry name" value="Protein prenylyltransferase"/>
    <property type="match status" value="1"/>
</dbReference>
<dbReference type="EC" id="2.5.1.59" evidence="3"/>
<evidence type="ECO:0000256" key="3">
    <source>
        <dbReference type="ARBA" id="ARBA00012700"/>
    </source>
</evidence>
<proteinExistence type="inferred from homology"/>
<dbReference type="RefSeq" id="XP_068368344.1">
    <property type="nucleotide sequence ID" value="XM_068514421.1"/>
</dbReference>
<keyword evidence="6" id="KW-0808">Transferase</keyword>
<evidence type="ECO:0000256" key="8">
    <source>
        <dbReference type="ARBA" id="ARBA00022842"/>
    </source>
</evidence>
<keyword evidence="7" id="KW-0677">Repeat</keyword>
<dbReference type="GeneID" id="94849125"/>
<dbReference type="InterPro" id="IPR002088">
    <property type="entry name" value="Prenyl_trans_a"/>
</dbReference>
<accession>A0A1J4KWE7</accession>
<keyword evidence="8" id="KW-0460">Magnesium</keyword>
<protein>
    <recommendedName>
        <fullName evidence="9">Protein farnesyltransferase/geranylgeranyltransferase type-1 subunit alpha</fullName>
        <ecNumber evidence="4">2.5.1.58</ecNumber>
        <ecNumber evidence="3">2.5.1.59</ecNumber>
    </recommendedName>
    <alternativeName>
        <fullName evidence="12">CAAX farnesyltransferase subunit alpha</fullName>
    </alternativeName>
    <alternativeName>
        <fullName evidence="11">FTase-alpha</fullName>
    </alternativeName>
    <alternativeName>
        <fullName evidence="10">Ras proteins prenyltransferase subunit alpha</fullName>
    </alternativeName>
    <alternativeName>
        <fullName evidence="13">Type I protein geranyl-geranyltransferase subunit alpha</fullName>
    </alternativeName>
</protein>